<feature type="domain" description="VIT" evidence="5">
    <location>
        <begin position="545"/>
        <end position="673"/>
    </location>
</feature>
<dbReference type="PROSITE" id="PS50172">
    <property type="entry name" value="BRCT"/>
    <property type="match status" value="1"/>
</dbReference>
<sequence>MGMAVFADCLFFVKVKYLPIQEKSRLKACIQENGGVVNYVLNHKSTHILVDTADVLSCRDRKSIQKYQLPVLSPDFVWKSAEKGKLLQIDAFKVNVSQDDTSGRRQGRFYSENDQDTPYFPPNFEVAKYSVLEKVSLSGIVGECRRIKKYETFIADLKRQDFLLRETFPPEAEHLASTKLQQLHLEEAIYSSAICQEVSDFVELIWAEAIGHLDSLLLESVNNISLNDVSKAEGILLQVKNALDERAGEVALQELMMEFYRVIRHKTEIDYKVSKKLLSKKQDLCQLIRDMLNIRETNISCPNPSSLAKYQALRCKIEAVDSRSSEFHDVEQLVLKNNYSNCSVRILQVYRVGRVTETAEFLSGLGNIRSLFHASSVRNFMGILSRGLLLPKVVVEDHGLERTDIGNLGSGIYFSDSVSASIKYSSPSEMDGTRLLAVCDVALGSCLDLYERDYSLNNAPSGFDSVHGVRKTGDISSDFEDDEFVVYETRQVKIIYVVKFCLAEDQIKQFQPEVGMDLEKDNHEPESQCHLQHESYELPKANLSNSVKTGLQDRLGNPVPLEGIYIKARIIDFVAQVVMFQTYTNQNSKPIEAKYVFPLDDKAAVCGFEAFINGKHVIGEVKEKKQAHREYRKAISQGDGAYLMDQDAPDVFVISVGNLPPSCTVVIKITYITELSFQHGCITFHLPASVSPWQQDKALNEKTQFLFLFSLFSGFSVDMSIEMPSSIERIHSWTHELKIKKTDCKAVIKTVENSSLDISGFVLDIWISQVYLPRMWVEKHPNKRSEACMLVFQPEFETALEEEHLCSEFIILLDCSNSMAGPALHQAKQIALRVLELLGYRQRVNVVKFGTSEFLYFLFTSVWSSATATLGNTDLWKTLRYLSLLFPSQGHRNILLISDGHIQNESVTFQIVKDNVQHTRLFTCGVGSTANRHMLRSLSQYGAGAFEYFDLKSKCNWETKIQSQISRILSPGCSSVSIKWQQFNTDAPEPMQAPAQIQSLFNNERLLVYGFIPHCTQATLRAIINDQELQTVVSTTELQKTTGTVLHKLAARAFINDYEDGILHENETEHEMKKQTLKNMIIQLSLENSIISQFTSFVAVEKRDANETCSADAPNILEIIAQEDVDFLPYMDWDQKTVESDSLIGGLTYTSVSTFIYGFFANIFGILSSSGAVLFDGSWNLSLQLGKILKFDADDLINNFLVKKGIQSLGPKGKEKLLQLIATLLVLQFIRCKKEFKGIVFKTLMKLDDSSNSSAVHWACESIKKAVEWVRRTERQFPSICYRLELGKDWDSATKKILGIKFI</sequence>
<evidence type="ECO:0000256" key="1">
    <source>
        <dbReference type="ARBA" id="ARBA00024347"/>
    </source>
</evidence>
<keyword evidence="2" id="KW-0808">Transferase</keyword>
<dbReference type="InterPro" id="IPR036465">
    <property type="entry name" value="vWFA_dom_sf"/>
</dbReference>
<reference evidence="6" key="2">
    <citation type="submission" date="2025-09" db="UniProtKB">
        <authorList>
            <consortium name="Ensembl"/>
        </authorList>
    </citation>
    <scope>IDENTIFICATION</scope>
</reference>
<dbReference type="InterPro" id="IPR001357">
    <property type="entry name" value="BRCT_dom"/>
</dbReference>
<evidence type="ECO:0000259" key="4">
    <source>
        <dbReference type="PROSITE" id="PS51059"/>
    </source>
</evidence>
<dbReference type="GO" id="GO:0003950">
    <property type="term" value="F:NAD+ poly-ADP-ribosyltransferase activity"/>
    <property type="evidence" value="ECO:0007669"/>
    <property type="project" value="UniProtKB-UniRule"/>
</dbReference>
<evidence type="ECO:0000313" key="7">
    <source>
        <dbReference type="Proteomes" id="UP000694419"/>
    </source>
</evidence>
<dbReference type="SUPFAM" id="SSF56399">
    <property type="entry name" value="ADP-ribosylation"/>
    <property type="match status" value="1"/>
</dbReference>
<feature type="domain" description="BRCT" evidence="3">
    <location>
        <begin position="1"/>
        <end position="94"/>
    </location>
</feature>
<dbReference type="EC" id="2.4.2.-" evidence="2"/>
<dbReference type="Proteomes" id="UP000694419">
    <property type="component" value="Unplaced"/>
</dbReference>
<dbReference type="FunFam" id="3.90.228.10:FF:000013">
    <property type="entry name" value="Poly [ADP-ribose] polymerase"/>
    <property type="match status" value="1"/>
</dbReference>
<dbReference type="Gene3D" id="3.90.228.10">
    <property type="match status" value="1"/>
</dbReference>
<dbReference type="InterPro" id="IPR058905">
    <property type="entry name" value="WGR-like_PARP4"/>
</dbReference>
<dbReference type="Ensembl" id="ENSCPGT00000005288.1">
    <property type="protein sequence ID" value="ENSCPGP00000004812.1"/>
    <property type="gene ID" value="ENSCPGG00000002520.1"/>
</dbReference>
<accession>A0A8C3PIP2</accession>
<dbReference type="Pfam" id="PF26156">
    <property type="entry name" value="PARP4_MVP-ID"/>
    <property type="match status" value="1"/>
</dbReference>
<dbReference type="SUPFAM" id="SSF53300">
    <property type="entry name" value="vWA-like"/>
    <property type="match status" value="1"/>
</dbReference>
<dbReference type="Pfam" id="PF26166">
    <property type="entry name" value="WGR-like_PARP4"/>
    <property type="match status" value="1"/>
</dbReference>
<dbReference type="SUPFAM" id="SSF52113">
    <property type="entry name" value="BRCT domain"/>
    <property type="match status" value="1"/>
</dbReference>
<comment type="similarity">
    <text evidence="1">Belongs to the ARTD/PARP family.</text>
</comment>
<dbReference type="SUPFAM" id="SSF47587">
    <property type="entry name" value="Domain of poly(ADP-ribose) polymerase"/>
    <property type="match status" value="1"/>
</dbReference>
<organism evidence="6 7">
    <name type="scientific">Calidris pygmaea</name>
    <name type="common">Spoon-billed sandpiper</name>
    <dbReference type="NCBI Taxonomy" id="425635"/>
    <lineage>
        <taxon>Eukaryota</taxon>
        <taxon>Metazoa</taxon>
        <taxon>Chordata</taxon>
        <taxon>Craniata</taxon>
        <taxon>Vertebrata</taxon>
        <taxon>Euteleostomi</taxon>
        <taxon>Archelosauria</taxon>
        <taxon>Archosauria</taxon>
        <taxon>Dinosauria</taxon>
        <taxon>Saurischia</taxon>
        <taxon>Theropoda</taxon>
        <taxon>Coelurosauria</taxon>
        <taxon>Aves</taxon>
        <taxon>Neognathae</taxon>
        <taxon>Neoaves</taxon>
        <taxon>Charadriiformes</taxon>
        <taxon>Scolopacidae</taxon>
        <taxon>Calidris</taxon>
    </lineage>
</organism>
<dbReference type="InterPro" id="IPR058904">
    <property type="entry name" value="PARP4_MVP-ID"/>
</dbReference>
<dbReference type="InterPro" id="IPR031273">
    <property type="entry name" value="PARP4"/>
</dbReference>
<evidence type="ECO:0000259" key="5">
    <source>
        <dbReference type="PROSITE" id="PS51468"/>
    </source>
</evidence>
<proteinExistence type="inferred from homology"/>
<keyword evidence="2" id="KW-0328">Glycosyltransferase</keyword>
<dbReference type="PANTHER" id="PTHR46530">
    <property type="entry name" value="PROTEIN MONO-ADP-RIBOSYLTRANSFERASE PARP4"/>
    <property type="match status" value="1"/>
</dbReference>
<keyword evidence="7" id="KW-1185">Reference proteome</keyword>
<dbReference type="Pfam" id="PF00644">
    <property type="entry name" value="PARP"/>
    <property type="match status" value="1"/>
</dbReference>
<protein>
    <recommendedName>
        <fullName evidence="2">Poly [ADP-ribose] polymerase</fullName>
        <shortName evidence="2">PARP</shortName>
        <ecNumber evidence="2">2.4.2.-</ecNumber>
    </recommendedName>
</protein>
<dbReference type="Gene3D" id="3.40.50.410">
    <property type="entry name" value="von Willebrand factor, type A domain"/>
    <property type="match status" value="1"/>
</dbReference>
<dbReference type="Pfam" id="PF13768">
    <property type="entry name" value="VWA_3"/>
    <property type="match status" value="1"/>
</dbReference>
<dbReference type="PROSITE" id="PS51468">
    <property type="entry name" value="VIT"/>
    <property type="match status" value="1"/>
</dbReference>
<dbReference type="SMART" id="SM00292">
    <property type="entry name" value="BRCT"/>
    <property type="match status" value="1"/>
</dbReference>
<name>A0A8C3PIP2_9CHAR</name>
<dbReference type="InterPro" id="IPR036616">
    <property type="entry name" value="Poly(ADP-ribose)pol_reg_dom_sf"/>
</dbReference>
<dbReference type="InterPro" id="IPR013694">
    <property type="entry name" value="VIT"/>
</dbReference>
<evidence type="ECO:0000313" key="6">
    <source>
        <dbReference type="Ensembl" id="ENSCPGP00000004812.1"/>
    </source>
</evidence>
<dbReference type="Pfam" id="PF08487">
    <property type="entry name" value="VIT"/>
    <property type="match status" value="1"/>
</dbReference>
<dbReference type="PROSITE" id="PS51059">
    <property type="entry name" value="PARP_CATALYTIC"/>
    <property type="match status" value="1"/>
</dbReference>
<dbReference type="SMART" id="SM00609">
    <property type="entry name" value="VIT"/>
    <property type="match status" value="1"/>
</dbReference>
<dbReference type="InterPro" id="IPR002035">
    <property type="entry name" value="VWF_A"/>
</dbReference>
<reference evidence="6" key="1">
    <citation type="submission" date="2025-08" db="UniProtKB">
        <authorList>
            <consortium name="Ensembl"/>
        </authorList>
    </citation>
    <scope>IDENTIFICATION</scope>
</reference>
<dbReference type="InterPro" id="IPR012317">
    <property type="entry name" value="Poly(ADP-ribose)pol_cat_dom"/>
</dbReference>
<dbReference type="Pfam" id="PF16589">
    <property type="entry name" value="BRCT_2"/>
    <property type="match status" value="1"/>
</dbReference>
<feature type="domain" description="PARP catalytic" evidence="4">
    <location>
        <begin position="304"/>
        <end position="509"/>
    </location>
</feature>
<dbReference type="PANTHER" id="PTHR46530:SF1">
    <property type="entry name" value="PROTEIN MONO-ADP-RIBOSYLTRANSFERASE PARP4"/>
    <property type="match status" value="1"/>
</dbReference>
<dbReference type="GO" id="GO:0005737">
    <property type="term" value="C:cytoplasm"/>
    <property type="evidence" value="ECO:0007669"/>
    <property type="project" value="TreeGrafter"/>
</dbReference>
<dbReference type="Gene3D" id="3.40.50.10190">
    <property type="entry name" value="BRCT domain"/>
    <property type="match status" value="1"/>
</dbReference>
<dbReference type="InterPro" id="IPR036420">
    <property type="entry name" value="BRCT_dom_sf"/>
</dbReference>
<evidence type="ECO:0000259" key="3">
    <source>
        <dbReference type="PROSITE" id="PS50172"/>
    </source>
</evidence>
<evidence type="ECO:0000256" key="2">
    <source>
        <dbReference type="RuleBase" id="RU362114"/>
    </source>
</evidence>
<keyword evidence="2" id="KW-0520">NAD</keyword>